<dbReference type="GO" id="GO:0016746">
    <property type="term" value="F:acyltransferase activity"/>
    <property type="evidence" value="ECO:0007669"/>
    <property type="project" value="UniProtKB-KW"/>
</dbReference>
<keyword evidence="5" id="KW-0472">Membrane</keyword>
<gene>
    <name evidence="7" type="ORF">UFOPK3775_00589</name>
</gene>
<evidence type="ECO:0000256" key="2">
    <source>
        <dbReference type="ARBA" id="ARBA00022475"/>
    </source>
</evidence>
<dbReference type="PANTHER" id="PTHR30606:SF10">
    <property type="entry name" value="PHOSPHATIDYLINOSITOL MANNOSIDE ACYLTRANSFERASE"/>
    <property type="match status" value="1"/>
</dbReference>
<dbReference type="CDD" id="cd07984">
    <property type="entry name" value="LPLAT_LABLAT-like"/>
    <property type="match status" value="1"/>
</dbReference>
<keyword evidence="3" id="KW-0997">Cell inner membrane</keyword>
<evidence type="ECO:0000256" key="6">
    <source>
        <dbReference type="ARBA" id="ARBA00023315"/>
    </source>
</evidence>
<dbReference type="AlphaFoldDB" id="A0A6J5Z561"/>
<keyword evidence="2" id="KW-1003">Cell membrane</keyword>
<dbReference type="NCBIfam" id="NF005919">
    <property type="entry name" value="PRK07920.1"/>
    <property type="match status" value="1"/>
</dbReference>
<organism evidence="7">
    <name type="scientific">freshwater metagenome</name>
    <dbReference type="NCBI Taxonomy" id="449393"/>
    <lineage>
        <taxon>unclassified sequences</taxon>
        <taxon>metagenomes</taxon>
        <taxon>ecological metagenomes</taxon>
    </lineage>
</organism>
<evidence type="ECO:0000256" key="1">
    <source>
        <dbReference type="ARBA" id="ARBA00004533"/>
    </source>
</evidence>
<dbReference type="InterPro" id="IPR004960">
    <property type="entry name" value="LipA_acyltrans"/>
</dbReference>
<keyword evidence="6" id="KW-0012">Acyltransferase</keyword>
<evidence type="ECO:0000256" key="3">
    <source>
        <dbReference type="ARBA" id="ARBA00022519"/>
    </source>
</evidence>
<dbReference type="Pfam" id="PF03279">
    <property type="entry name" value="Lip_A_acyltrans"/>
    <property type="match status" value="1"/>
</dbReference>
<evidence type="ECO:0000313" key="7">
    <source>
        <dbReference type="EMBL" id="CAB4336538.1"/>
    </source>
</evidence>
<keyword evidence="4" id="KW-0808">Transferase</keyword>
<dbReference type="GO" id="GO:0008610">
    <property type="term" value="P:lipid biosynthetic process"/>
    <property type="evidence" value="ECO:0007669"/>
    <property type="project" value="UniProtKB-ARBA"/>
</dbReference>
<dbReference type="PANTHER" id="PTHR30606">
    <property type="entry name" value="LIPID A BIOSYNTHESIS LAUROYL ACYLTRANSFERASE"/>
    <property type="match status" value="1"/>
</dbReference>
<dbReference type="GO" id="GO:0005886">
    <property type="term" value="C:plasma membrane"/>
    <property type="evidence" value="ECO:0007669"/>
    <property type="project" value="UniProtKB-SubCell"/>
</dbReference>
<evidence type="ECO:0000256" key="5">
    <source>
        <dbReference type="ARBA" id="ARBA00023136"/>
    </source>
</evidence>
<accession>A0A6J5Z561</accession>
<name>A0A6J5Z561_9ZZZZ</name>
<sequence length="291" mass="32894">MRESISYLAYLLGWKIVALLPERSAYALFSKIAMRMHGRNGKSVRRLRVNLSIVAPHLDINELEILVEKALKSYMRYWCDTFRIHKWSPERIESSVTTTNGNLLTDPMLQGRGVIIALPHSGNWDHAGAYFCQQGIPLVTVAEILKPVKLFEKFLQYREAMGFEVLALDSRAFPTLMRRTLEKRLIALVSDRDLSSSGIPVTFFSRQTRMPAGPALLAIKTGVSLVAANVSYTETGIHIDFETIEVAQEGDEQSRISATVQAMAQSFEAGIAQHPQDWHMLQRIWVEEGIY</sequence>
<comment type="subcellular location">
    <subcellularLocation>
        <location evidence="1">Cell inner membrane</location>
    </subcellularLocation>
</comment>
<protein>
    <submittedName>
        <fullName evidence="7">Unannotated protein</fullName>
    </submittedName>
</protein>
<dbReference type="EMBL" id="CAESAK010000062">
    <property type="protein sequence ID" value="CAB4336538.1"/>
    <property type="molecule type" value="Genomic_DNA"/>
</dbReference>
<dbReference type="GO" id="GO:1901137">
    <property type="term" value="P:carbohydrate derivative biosynthetic process"/>
    <property type="evidence" value="ECO:0007669"/>
    <property type="project" value="UniProtKB-ARBA"/>
</dbReference>
<proteinExistence type="predicted"/>
<reference evidence="7" key="1">
    <citation type="submission" date="2020-05" db="EMBL/GenBank/DDBJ databases">
        <authorList>
            <person name="Chiriac C."/>
            <person name="Salcher M."/>
            <person name="Ghai R."/>
            <person name="Kavagutti S V."/>
        </authorList>
    </citation>
    <scope>NUCLEOTIDE SEQUENCE</scope>
</reference>
<evidence type="ECO:0000256" key="4">
    <source>
        <dbReference type="ARBA" id="ARBA00022679"/>
    </source>
</evidence>